<dbReference type="EMBL" id="GDID01006891">
    <property type="protein sequence ID" value="JAP89715.1"/>
    <property type="molecule type" value="Transcribed_RNA"/>
</dbReference>
<feature type="non-terminal residue" evidence="1">
    <location>
        <position position="1"/>
    </location>
</feature>
<reference evidence="1" key="1">
    <citation type="submission" date="2015-07" db="EMBL/GenBank/DDBJ databases">
        <title>Adaptation to a free-living lifestyle via gene acquisitions in the diplomonad Trepomonas sp. PC1.</title>
        <authorList>
            <person name="Xu F."/>
            <person name="Jerlstrom-Hultqvist J."/>
            <person name="Kolisko M."/>
            <person name="Simpson A.G.B."/>
            <person name="Roger A.J."/>
            <person name="Svard S.G."/>
            <person name="Andersson J.O."/>
        </authorList>
    </citation>
    <scope>NUCLEOTIDE SEQUENCE</scope>
    <source>
        <strain evidence="1">PC1</strain>
    </source>
</reference>
<name>A0A146K1C2_9EUKA</name>
<gene>
    <name evidence="1" type="ORF">TPC1_30790</name>
</gene>
<sequence>KRSSVVTQQLDIFTTEQCSGEMNIFDQVDNQKYNIQIGCPDSQVSQLGFNTKNISAFQVISVSYQNTIQLSLYYTEAAPCEISSISDYLVVGCEGVLHFLKVQNEAGIFSLYQYPLFSQIQFLYAQSGSVVINTIEIDDERVIIIFVFQGNNLIPSHTTLRQYVRLSYLNINAEKELQIVGQYTMETFFCNLAVCEPTEIIFDSQSYTVCGMKDTTQIITMKAIESFSSGLGFSDSKYPNQTLIYHPINSNNLAFNYLPNPAQQQMCVFSPLFFELIYCSVNLWCFPISDAQLDKQQYEPNSTAILKLKSGSCVHSFQVEGNFVIVPNYIKNGDTCTYEIMTPIKSGTYTLSAYDGWIIVLKLQDFEVKSATFSSISSHFVDVEDQKVSVILIAINIFKNRVFDQDIDLQANITINNSSFVKQISNFTVSFQAETFENIQILRNGVGIYNVDKMFVVKPVTKKSITKEIISISAIIVAVGISVS</sequence>
<feature type="non-terminal residue" evidence="1">
    <location>
        <position position="484"/>
    </location>
</feature>
<organism evidence="1">
    <name type="scientific">Trepomonas sp. PC1</name>
    <dbReference type="NCBI Taxonomy" id="1076344"/>
    <lineage>
        <taxon>Eukaryota</taxon>
        <taxon>Metamonada</taxon>
        <taxon>Diplomonadida</taxon>
        <taxon>Hexamitidae</taxon>
        <taxon>Hexamitinae</taxon>
        <taxon>Trepomonas</taxon>
    </lineage>
</organism>
<evidence type="ECO:0000313" key="1">
    <source>
        <dbReference type="EMBL" id="JAP89715.1"/>
    </source>
</evidence>
<accession>A0A146K1C2</accession>
<proteinExistence type="predicted"/>
<dbReference type="AlphaFoldDB" id="A0A146K1C2"/>
<protein>
    <submittedName>
        <fullName evidence="1">Uncharacterized protein</fullName>
    </submittedName>
</protein>